<dbReference type="InterPro" id="IPR006162">
    <property type="entry name" value="Ppantetheine_attach_site"/>
</dbReference>
<dbReference type="SUPFAM" id="SSF47336">
    <property type="entry name" value="ACP-like"/>
    <property type="match status" value="1"/>
</dbReference>
<feature type="compositionally biased region" description="Pro residues" evidence="1">
    <location>
        <begin position="9"/>
        <end position="21"/>
    </location>
</feature>
<evidence type="ECO:0008006" key="4">
    <source>
        <dbReference type="Google" id="ProtNLM"/>
    </source>
</evidence>
<evidence type="ECO:0000313" key="3">
    <source>
        <dbReference type="Proteomes" id="UP000261811"/>
    </source>
</evidence>
<comment type="caution">
    <text evidence="2">The sequence shown here is derived from an EMBL/GenBank/DDBJ whole genome shotgun (WGS) entry which is preliminary data.</text>
</comment>
<dbReference type="Gene3D" id="1.10.1200.10">
    <property type="entry name" value="ACP-like"/>
    <property type="match status" value="1"/>
</dbReference>
<dbReference type="Proteomes" id="UP000261811">
    <property type="component" value="Unassembled WGS sequence"/>
</dbReference>
<dbReference type="RefSeq" id="WP_117361065.1">
    <property type="nucleotide sequence ID" value="NZ_QURH01000984.1"/>
</dbReference>
<keyword evidence="3" id="KW-1185">Reference proteome</keyword>
<protein>
    <recommendedName>
        <fullName evidence="4">Carrier domain-containing protein</fullName>
    </recommendedName>
</protein>
<dbReference type="OrthoDB" id="4306889at2"/>
<dbReference type="AlphaFoldDB" id="A0A372JBG2"/>
<feature type="compositionally biased region" description="Low complexity" evidence="1">
    <location>
        <begin position="22"/>
        <end position="40"/>
    </location>
</feature>
<dbReference type="PROSITE" id="PS00012">
    <property type="entry name" value="PHOSPHOPANTETHEINE"/>
    <property type="match status" value="1"/>
</dbReference>
<dbReference type="InterPro" id="IPR036736">
    <property type="entry name" value="ACP-like_sf"/>
</dbReference>
<organism evidence="2 3">
    <name type="scientific">Actinomadura logoneensis</name>
    <dbReference type="NCBI Taxonomy" id="2293572"/>
    <lineage>
        <taxon>Bacteria</taxon>
        <taxon>Bacillati</taxon>
        <taxon>Actinomycetota</taxon>
        <taxon>Actinomycetes</taxon>
        <taxon>Streptosporangiales</taxon>
        <taxon>Thermomonosporaceae</taxon>
        <taxon>Actinomadura</taxon>
    </lineage>
</organism>
<evidence type="ECO:0000256" key="1">
    <source>
        <dbReference type="SAM" id="MobiDB-lite"/>
    </source>
</evidence>
<dbReference type="EMBL" id="QURH01000984">
    <property type="protein sequence ID" value="RFU37310.1"/>
    <property type="molecule type" value="Genomic_DNA"/>
</dbReference>
<accession>A0A372JBG2</accession>
<reference evidence="2 3" key="1">
    <citation type="submission" date="2018-08" db="EMBL/GenBank/DDBJ databases">
        <title>Actinomadura jelena sp. nov., a novel Actinomycete isolated from soil in Chad.</title>
        <authorList>
            <person name="Shi L."/>
        </authorList>
    </citation>
    <scope>NUCLEOTIDE SEQUENCE [LARGE SCALE GENOMIC DNA]</scope>
    <source>
        <strain evidence="2 3">NEAU-G17</strain>
    </source>
</reference>
<feature type="region of interest" description="Disordered" evidence="1">
    <location>
        <begin position="1"/>
        <end position="48"/>
    </location>
</feature>
<name>A0A372JBG2_9ACTN</name>
<sequence>MTDADTRTGPPPGPAAEPPAPRNTDTPNTDTRNTDTPNTAGQDTHDAALRERVEALVVIATGRVVSVADLRAAGGSLVDAGVNSIAFINLLEALERLYQVEPDTERDPEALATVDGITHLIRSAAPGAAEAGGGDGEKGAGT</sequence>
<evidence type="ECO:0000313" key="2">
    <source>
        <dbReference type="EMBL" id="RFU37310.1"/>
    </source>
</evidence>
<proteinExistence type="predicted"/>
<gene>
    <name evidence="2" type="ORF">DZF91_33550</name>
</gene>